<gene>
    <name evidence="1" type="primary">Acey_s0343.g3066</name>
    <name evidence="1" type="ORF">Y032_0343g3066</name>
</gene>
<comment type="caution">
    <text evidence="1">The sequence shown here is derived from an EMBL/GenBank/DDBJ whole genome shotgun (WGS) entry which is preliminary data.</text>
</comment>
<dbReference type="EMBL" id="JARK01001679">
    <property type="protein sequence ID" value="EYB83094.1"/>
    <property type="molecule type" value="Genomic_DNA"/>
</dbReference>
<reference evidence="2" key="1">
    <citation type="journal article" date="2015" name="Nat. Genet.">
        <title>The genome and transcriptome of the zoonotic hookworm Ancylostoma ceylanicum identify infection-specific gene families.</title>
        <authorList>
            <person name="Schwarz E.M."/>
            <person name="Hu Y."/>
            <person name="Antoshechkin I."/>
            <person name="Miller M.M."/>
            <person name="Sternberg P.W."/>
            <person name="Aroian R.V."/>
        </authorList>
    </citation>
    <scope>NUCLEOTIDE SEQUENCE</scope>
    <source>
        <strain evidence="2">HY135</strain>
    </source>
</reference>
<name>A0A016RYP9_9BILA</name>
<proteinExistence type="predicted"/>
<sequence>MEQRPITVHDVGKIIASRPLAGATQIRHTSSFFNKKVINGMRWRSVRGRVARTNANYPIAITVCACIHYGTIAFERLAWTPRRSMNTPRRNACTTEILPCSIQLCRLQRSQPGCRTQEMDEDKESEGKMYVRFLYSLR</sequence>
<protein>
    <submittedName>
        <fullName evidence="1">Uncharacterized protein</fullName>
    </submittedName>
</protein>
<dbReference type="AlphaFoldDB" id="A0A016RYP9"/>
<evidence type="ECO:0000313" key="2">
    <source>
        <dbReference type="Proteomes" id="UP000024635"/>
    </source>
</evidence>
<accession>A0A016RYP9</accession>
<keyword evidence="2" id="KW-1185">Reference proteome</keyword>
<dbReference type="Proteomes" id="UP000024635">
    <property type="component" value="Unassembled WGS sequence"/>
</dbReference>
<organism evidence="1 2">
    <name type="scientific">Ancylostoma ceylanicum</name>
    <dbReference type="NCBI Taxonomy" id="53326"/>
    <lineage>
        <taxon>Eukaryota</taxon>
        <taxon>Metazoa</taxon>
        <taxon>Ecdysozoa</taxon>
        <taxon>Nematoda</taxon>
        <taxon>Chromadorea</taxon>
        <taxon>Rhabditida</taxon>
        <taxon>Rhabditina</taxon>
        <taxon>Rhabditomorpha</taxon>
        <taxon>Strongyloidea</taxon>
        <taxon>Ancylostomatidae</taxon>
        <taxon>Ancylostomatinae</taxon>
        <taxon>Ancylostoma</taxon>
    </lineage>
</organism>
<evidence type="ECO:0000313" key="1">
    <source>
        <dbReference type="EMBL" id="EYB83094.1"/>
    </source>
</evidence>